<dbReference type="AlphaFoldDB" id="D2UZ39"/>
<sequence>PGFFDVVSGIYENNNSYKLDLKPFEFREGEPFFLYNYLGVVIITVPATLALLLSFAFLIWYTLEDSQVTRTRSNPHPFLEIKNGLDMTKTYVPFLTGSIKYGILNADYKMLFWNELNRAKNRDL</sequence>
<evidence type="ECO:0000256" key="1">
    <source>
        <dbReference type="SAM" id="Phobius"/>
    </source>
</evidence>
<dbReference type="RefSeq" id="XP_002682622.1">
    <property type="nucleotide sequence ID" value="XM_002682576.2"/>
</dbReference>
<reference evidence="2 3" key="1">
    <citation type="journal article" date="2010" name="Cell">
        <title>The genome of Naegleria gruberi illuminates early eukaryotic versatility.</title>
        <authorList>
            <person name="Fritz-Laylin L.K."/>
            <person name="Prochnik S.E."/>
            <person name="Ginger M.L."/>
            <person name="Dacks J.B."/>
            <person name="Carpenter M.L."/>
            <person name="Field M.C."/>
            <person name="Kuo A."/>
            <person name="Paredez A."/>
            <person name="Chapman J."/>
            <person name="Pham J."/>
            <person name="Shu S."/>
            <person name="Neupane R."/>
            <person name="Cipriano M."/>
            <person name="Mancuso J."/>
            <person name="Tu H."/>
            <person name="Salamov A."/>
            <person name="Lindquist E."/>
            <person name="Shapiro H."/>
            <person name="Lucas S."/>
            <person name="Grigoriev I.V."/>
            <person name="Cande W.Z."/>
            <person name="Fulton C."/>
            <person name="Rokhsar D.S."/>
            <person name="Dawson S.C."/>
        </authorList>
    </citation>
    <scope>NUCLEOTIDE SEQUENCE [LARGE SCALE GENOMIC DNA]</scope>
    <source>
        <strain evidence="2 3">NEG-M</strain>
    </source>
</reference>
<dbReference type="EMBL" id="GG738846">
    <property type="protein sequence ID" value="EFC49878.1"/>
    <property type="molecule type" value="Genomic_DNA"/>
</dbReference>
<keyword evidence="1" id="KW-1133">Transmembrane helix</keyword>
<dbReference type="Proteomes" id="UP000006671">
    <property type="component" value="Unassembled WGS sequence"/>
</dbReference>
<name>D2UZ39_NAEGR</name>
<dbReference type="GeneID" id="8863216"/>
<protein>
    <submittedName>
        <fullName evidence="2">Predicted protein</fullName>
    </submittedName>
</protein>
<accession>D2UZ39</accession>
<feature type="non-terminal residue" evidence="2">
    <location>
        <position position="1"/>
    </location>
</feature>
<feature type="non-terminal residue" evidence="2">
    <location>
        <position position="124"/>
    </location>
</feature>
<dbReference type="OMA" id="ASGMYES"/>
<evidence type="ECO:0000313" key="3">
    <source>
        <dbReference type="Proteomes" id="UP000006671"/>
    </source>
</evidence>
<dbReference type="OrthoDB" id="10294941at2759"/>
<proteinExistence type="predicted"/>
<dbReference type="InParanoid" id="D2UZ39"/>
<dbReference type="KEGG" id="ngr:NAEGRDRAFT_4869"/>
<gene>
    <name evidence="2" type="ORF">NAEGRDRAFT_4869</name>
</gene>
<dbReference type="VEuPathDB" id="AmoebaDB:NAEGRDRAFT_4869"/>
<organism evidence="3">
    <name type="scientific">Naegleria gruberi</name>
    <name type="common">Amoeba</name>
    <dbReference type="NCBI Taxonomy" id="5762"/>
    <lineage>
        <taxon>Eukaryota</taxon>
        <taxon>Discoba</taxon>
        <taxon>Heterolobosea</taxon>
        <taxon>Tetramitia</taxon>
        <taxon>Eutetramitia</taxon>
        <taxon>Vahlkampfiidae</taxon>
        <taxon>Naegleria</taxon>
    </lineage>
</organism>
<feature type="transmembrane region" description="Helical" evidence="1">
    <location>
        <begin position="34"/>
        <end position="63"/>
    </location>
</feature>
<keyword evidence="1" id="KW-0472">Membrane</keyword>
<keyword evidence="3" id="KW-1185">Reference proteome</keyword>
<keyword evidence="1" id="KW-0812">Transmembrane</keyword>
<evidence type="ECO:0000313" key="2">
    <source>
        <dbReference type="EMBL" id="EFC49878.1"/>
    </source>
</evidence>